<keyword evidence="6" id="KW-1185">Reference proteome</keyword>
<keyword evidence="5" id="KW-0378">Hydrolase</keyword>
<dbReference type="GO" id="GO:0006281">
    <property type="term" value="P:DNA repair"/>
    <property type="evidence" value="ECO:0007669"/>
    <property type="project" value="TreeGrafter"/>
</dbReference>
<proteinExistence type="inferred from homology"/>
<dbReference type="InterPro" id="IPR023214">
    <property type="entry name" value="HAD_sf"/>
</dbReference>
<comment type="catalytic activity">
    <reaction evidence="1">
        <text>2-phosphoglycolate + H2O = glycolate + phosphate</text>
        <dbReference type="Rhea" id="RHEA:14369"/>
        <dbReference type="ChEBI" id="CHEBI:15377"/>
        <dbReference type="ChEBI" id="CHEBI:29805"/>
        <dbReference type="ChEBI" id="CHEBI:43474"/>
        <dbReference type="ChEBI" id="CHEBI:58033"/>
        <dbReference type="EC" id="3.1.3.18"/>
    </reaction>
</comment>
<dbReference type="SFLD" id="SFLDG01129">
    <property type="entry name" value="C1.5:_HAD__Beta-PGM__Phosphata"/>
    <property type="match status" value="1"/>
</dbReference>
<dbReference type="InterPro" id="IPR041492">
    <property type="entry name" value="HAD_2"/>
</dbReference>
<dbReference type="SFLD" id="SFLDS00003">
    <property type="entry name" value="Haloacid_Dehalogenase"/>
    <property type="match status" value="1"/>
</dbReference>
<comment type="pathway">
    <text evidence="2">Organic acid metabolism; glycolate biosynthesis; glycolate from 2-phosphoglycolate: step 1/1.</text>
</comment>
<evidence type="ECO:0000256" key="3">
    <source>
        <dbReference type="ARBA" id="ARBA00006171"/>
    </source>
</evidence>
<dbReference type="PANTHER" id="PTHR43434">
    <property type="entry name" value="PHOSPHOGLYCOLATE PHOSPHATASE"/>
    <property type="match status" value="1"/>
</dbReference>
<evidence type="ECO:0000313" key="6">
    <source>
        <dbReference type="Proteomes" id="UP000033423"/>
    </source>
</evidence>
<gene>
    <name evidence="5" type="ORF">MBAV_006456</name>
</gene>
<dbReference type="SUPFAM" id="SSF56784">
    <property type="entry name" value="HAD-like"/>
    <property type="match status" value="1"/>
</dbReference>
<dbReference type="EC" id="3.1.3.18" evidence="4"/>
<comment type="similarity">
    <text evidence="3">Belongs to the HAD-like hydrolase superfamily. CbbY/CbbZ/Gph/YieH family.</text>
</comment>
<dbReference type="InterPro" id="IPR023198">
    <property type="entry name" value="PGP-like_dom2"/>
</dbReference>
<dbReference type="GO" id="GO:0005829">
    <property type="term" value="C:cytosol"/>
    <property type="evidence" value="ECO:0007669"/>
    <property type="project" value="TreeGrafter"/>
</dbReference>
<dbReference type="Pfam" id="PF13419">
    <property type="entry name" value="HAD_2"/>
    <property type="match status" value="1"/>
</dbReference>
<comment type="caution">
    <text evidence="5">The sequence shown here is derived from an EMBL/GenBank/DDBJ whole genome shotgun (WGS) entry which is preliminary data.</text>
</comment>
<name>A0A0F3GKX7_9BACT</name>
<evidence type="ECO:0000256" key="1">
    <source>
        <dbReference type="ARBA" id="ARBA00000830"/>
    </source>
</evidence>
<dbReference type="GO" id="GO:0008967">
    <property type="term" value="F:phosphoglycolate phosphatase activity"/>
    <property type="evidence" value="ECO:0007669"/>
    <property type="project" value="UniProtKB-EC"/>
</dbReference>
<dbReference type="Gene3D" id="1.10.150.240">
    <property type="entry name" value="Putative phosphatase, domain 2"/>
    <property type="match status" value="1"/>
</dbReference>
<dbReference type="Gene3D" id="3.40.50.1000">
    <property type="entry name" value="HAD superfamily/HAD-like"/>
    <property type="match status" value="1"/>
</dbReference>
<protein>
    <recommendedName>
        <fullName evidence="4">phosphoglycolate phosphatase</fullName>
        <ecNumber evidence="4">3.1.3.18</ecNumber>
    </recommendedName>
</protein>
<dbReference type="Proteomes" id="UP000033423">
    <property type="component" value="Unassembled WGS sequence"/>
</dbReference>
<dbReference type="CDD" id="cd01427">
    <property type="entry name" value="HAD_like"/>
    <property type="match status" value="1"/>
</dbReference>
<dbReference type="AlphaFoldDB" id="A0A0F3GKX7"/>
<reference evidence="5 6" key="1">
    <citation type="submission" date="2015-02" db="EMBL/GenBank/DDBJ databases">
        <title>Single-cell genomics of uncultivated deep-branching MTB reveals a conserved set of magnetosome genes.</title>
        <authorList>
            <person name="Kolinko S."/>
            <person name="Richter M."/>
            <person name="Glockner F.O."/>
            <person name="Brachmann A."/>
            <person name="Schuler D."/>
        </authorList>
    </citation>
    <scope>NUCLEOTIDE SEQUENCE [LARGE SCALE GENOMIC DNA]</scope>
    <source>
        <strain evidence="5">TM-1</strain>
    </source>
</reference>
<dbReference type="InterPro" id="IPR050155">
    <property type="entry name" value="HAD-like_hydrolase_sf"/>
</dbReference>
<dbReference type="InterPro" id="IPR036412">
    <property type="entry name" value="HAD-like_sf"/>
</dbReference>
<evidence type="ECO:0000256" key="2">
    <source>
        <dbReference type="ARBA" id="ARBA00004818"/>
    </source>
</evidence>
<accession>A0A0F3GKX7</accession>
<evidence type="ECO:0000256" key="4">
    <source>
        <dbReference type="ARBA" id="ARBA00013078"/>
    </source>
</evidence>
<dbReference type="EMBL" id="LACI01002732">
    <property type="protein sequence ID" value="KJU81323.1"/>
    <property type="molecule type" value="Genomic_DNA"/>
</dbReference>
<dbReference type="PANTHER" id="PTHR43434:SF1">
    <property type="entry name" value="PHOSPHOGLYCOLATE PHOSPHATASE"/>
    <property type="match status" value="1"/>
</dbReference>
<sequence>MIKLIFFDFDGVIVESVSIKTNAFAKLFEDEGDEVVKKVVDYHIAHTGISRFDKIKHIYNNFLNRTISDECFDFLCNKFADLVIDNVIKAPYVKGAIEFLEKYYSRYTCFVVSATPYDELLKIIKQRNLTDYFKGIYGAPQSKLDIVRNILLDERVKSHNALYVGDAMSDYNAAQENKVNFIARINANESIFADVDCIKILDLRQLNIVISNMK</sequence>
<organism evidence="5 6">
    <name type="scientific">Candidatus Magnetobacterium bavaricum</name>
    <dbReference type="NCBI Taxonomy" id="29290"/>
    <lineage>
        <taxon>Bacteria</taxon>
        <taxon>Pseudomonadati</taxon>
        <taxon>Nitrospirota</taxon>
        <taxon>Thermodesulfovibrionia</taxon>
        <taxon>Thermodesulfovibrionales</taxon>
        <taxon>Candidatus Magnetobacteriaceae</taxon>
        <taxon>Candidatus Magnetobacterium</taxon>
    </lineage>
</organism>
<evidence type="ECO:0000313" key="5">
    <source>
        <dbReference type="EMBL" id="KJU81323.1"/>
    </source>
</evidence>